<proteinExistence type="predicted"/>
<gene>
    <name evidence="1" type="ORF">FDK22_10120</name>
</gene>
<dbReference type="Proteomes" id="UP000308901">
    <property type="component" value="Unassembled WGS sequence"/>
</dbReference>
<organism evidence="1 2">
    <name type="scientific">Arcobacter arenosus</name>
    <dbReference type="NCBI Taxonomy" id="2576037"/>
    <lineage>
        <taxon>Bacteria</taxon>
        <taxon>Pseudomonadati</taxon>
        <taxon>Campylobacterota</taxon>
        <taxon>Epsilonproteobacteria</taxon>
        <taxon>Campylobacterales</taxon>
        <taxon>Arcobacteraceae</taxon>
        <taxon>Arcobacter</taxon>
    </lineage>
</organism>
<keyword evidence="2" id="KW-1185">Reference proteome</keyword>
<reference evidence="1 2" key="1">
    <citation type="submission" date="2019-05" db="EMBL/GenBank/DDBJ databases">
        <title>Arcobacter sp. nov., isolated from sea sediment.</title>
        <authorList>
            <person name="Kim W."/>
        </authorList>
    </citation>
    <scope>NUCLEOTIDE SEQUENCE [LARGE SCALE GENOMIC DNA]</scope>
    <source>
        <strain evidence="1 2">CAU 1517</strain>
    </source>
</reference>
<dbReference type="RefSeq" id="WP_138152844.1">
    <property type="nucleotide sequence ID" value="NZ_VANU01000004.1"/>
</dbReference>
<dbReference type="InterPro" id="IPR032675">
    <property type="entry name" value="LRR_dom_sf"/>
</dbReference>
<evidence type="ECO:0000313" key="2">
    <source>
        <dbReference type="Proteomes" id="UP000308901"/>
    </source>
</evidence>
<accession>A0A5R8XZV8</accession>
<protein>
    <recommendedName>
        <fullName evidence="3">Leucine-rich repeat domain-containing protein</fullName>
    </recommendedName>
</protein>
<dbReference type="EMBL" id="VANU01000004">
    <property type="protein sequence ID" value="TLP37664.1"/>
    <property type="molecule type" value="Genomic_DNA"/>
</dbReference>
<dbReference type="OrthoDB" id="5344916at2"/>
<name>A0A5R8XZV8_9BACT</name>
<dbReference type="AlphaFoldDB" id="A0A5R8XZV8"/>
<evidence type="ECO:0008006" key="3">
    <source>
        <dbReference type="Google" id="ProtNLM"/>
    </source>
</evidence>
<comment type="caution">
    <text evidence="1">The sequence shown here is derived from an EMBL/GenBank/DDBJ whole genome shotgun (WGS) entry which is preliminary data.</text>
</comment>
<evidence type="ECO:0000313" key="1">
    <source>
        <dbReference type="EMBL" id="TLP37664.1"/>
    </source>
</evidence>
<dbReference type="Gene3D" id="3.80.10.10">
    <property type="entry name" value="Ribonuclease Inhibitor"/>
    <property type="match status" value="2"/>
</dbReference>
<sequence>MNSIKEIEKWLNKHEITNYTIFSNLNITVDGNVNLRNKLDEDVLPVKFEKITGYFDIAENNLISLEGCPQIVLKDFDCSSNNLRSLFGAPHSVLDFDCSNNQLTSLSYAPKEVDGFFNCSNNLLTSIEGTPRHIQGYFKCSNNKLVSLKGAPKQIKDYFDCSNNNISSLKDGPMSVGQDYICHLNELRSLDDIADDIGWDVITDINLNNIDSSVFDEENKYWKYKGSEVIKHIYKPVVVFETKEDITKWLHSNSIKDFKILDDNSVDVTGDVRLSGALENFQKLPINFHEVKGNFDISDNVLTSLEGSPKKVHGDFLAHKNELTSLKGGPKEVSKNFVVLKNNITSLQFSPSIVGEDYICSNNPIKSLEGIVDVGGSIFTSLYISSLKSKEFNFHSIKTYKYEGSLVINYLEKEYVTLTEEEKIYNKTRDNLEKVVKRMIRDKSLKPEMINDNFLKNLTKYNLLNLKKQVLEIKSPKEKNNKKELSEAEILESVFNKEI</sequence>